<dbReference type="Proteomes" id="UP001239111">
    <property type="component" value="Chromosome 2"/>
</dbReference>
<evidence type="ECO:0000313" key="2">
    <source>
        <dbReference type="Proteomes" id="UP001239111"/>
    </source>
</evidence>
<protein>
    <submittedName>
        <fullName evidence="1">Uncharacterized protein</fullName>
    </submittedName>
</protein>
<dbReference type="EMBL" id="CM056742">
    <property type="protein sequence ID" value="KAJ8679142.1"/>
    <property type="molecule type" value="Genomic_DNA"/>
</dbReference>
<sequence>MKLPVQTIALPSGQQAPIVGFGTWQANDEELESALDDALAAGYRHIDTATVYENEHVIGRVLRKWIDSGKVKRADLFLVTKLPPGGNRPDGVEKYLKKSLKNLQQDYLDLYLIHAPFAFVEDENDLHPKDESGQLKIDSTTDHLAVWAEMEKQVANGLTRAIGLSNFNAKQINRIIAAAKVPVSMLQIELHLFFQQKEMVKYCRDNNIAVTAYSPLGTRGLVKLLGRIDTQPNLLSNLNVLKLAEKYNKTPAQIILKHIIQKGIIVIPKSTNPQRIKENIQLFGWELINEDIGILDSLDQGIKGRICDFSFLPGVNKHPEFPF</sequence>
<keyword evidence="2" id="KW-1185">Reference proteome</keyword>
<proteinExistence type="predicted"/>
<comment type="caution">
    <text evidence="1">The sequence shown here is derived from an EMBL/GenBank/DDBJ whole genome shotgun (WGS) entry which is preliminary data.</text>
</comment>
<name>A0ACC2P6U2_9HYME</name>
<evidence type="ECO:0000313" key="1">
    <source>
        <dbReference type="EMBL" id="KAJ8679142.1"/>
    </source>
</evidence>
<reference evidence="1" key="1">
    <citation type="submission" date="2023-04" db="EMBL/GenBank/DDBJ databases">
        <title>A chromosome-level genome assembly of the parasitoid wasp Eretmocerus hayati.</title>
        <authorList>
            <person name="Zhong Y."/>
            <person name="Liu S."/>
            <person name="Liu Y."/>
        </authorList>
    </citation>
    <scope>NUCLEOTIDE SEQUENCE</scope>
    <source>
        <strain evidence="1">ZJU_SS_LIU_2023</strain>
    </source>
</reference>
<organism evidence="1 2">
    <name type="scientific">Eretmocerus hayati</name>
    <dbReference type="NCBI Taxonomy" id="131215"/>
    <lineage>
        <taxon>Eukaryota</taxon>
        <taxon>Metazoa</taxon>
        <taxon>Ecdysozoa</taxon>
        <taxon>Arthropoda</taxon>
        <taxon>Hexapoda</taxon>
        <taxon>Insecta</taxon>
        <taxon>Pterygota</taxon>
        <taxon>Neoptera</taxon>
        <taxon>Endopterygota</taxon>
        <taxon>Hymenoptera</taxon>
        <taxon>Apocrita</taxon>
        <taxon>Proctotrupomorpha</taxon>
        <taxon>Chalcidoidea</taxon>
        <taxon>Aphelinidae</taxon>
        <taxon>Aphelininae</taxon>
        <taxon>Eretmocerus</taxon>
    </lineage>
</organism>
<accession>A0ACC2P6U2</accession>
<gene>
    <name evidence="1" type="ORF">QAD02_014929</name>
</gene>